<reference evidence="8" key="3">
    <citation type="submission" date="2020-05" db="UniProtKB">
        <authorList>
            <consortium name="EnsemblMetazoa"/>
        </authorList>
    </citation>
    <scope>IDENTIFICATION</scope>
    <source>
        <strain evidence="8">USDA</strain>
    </source>
</reference>
<dbReference type="EMBL" id="DS235478">
    <property type="protein sequence ID" value="EEB16025.1"/>
    <property type="molecule type" value="Genomic_DNA"/>
</dbReference>
<dbReference type="CDD" id="cd19817">
    <property type="entry name" value="Bbox1_ANCHR-like"/>
    <property type="match status" value="1"/>
</dbReference>
<dbReference type="InterPro" id="IPR044553">
    <property type="entry name" value="Bbox1_ANCHR"/>
</dbReference>
<dbReference type="InterPro" id="IPR000306">
    <property type="entry name" value="Znf_FYVE"/>
</dbReference>
<dbReference type="SMART" id="SM00064">
    <property type="entry name" value="FYVE"/>
    <property type="match status" value="1"/>
</dbReference>
<name>E0VRL9_PEDHC</name>
<dbReference type="PROSITE" id="PS50178">
    <property type="entry name" value="ZF_FYVE"/>
    <property type="match status" value="1"/>
</dbReference>
<evidence type="ECO:0000256" key="4">
    <source>
        <dbReference type="PROSITE-ProRule" id="PRU00091"/>
    </source>
</evidence>
<dbReference type="STRING" id="121224.E0VRL9"/>
<feature type="domain" description="FYVE-type" evidence="6">
    <location>
        <begin position="1"/>
        <end position="53"/>
    </location>
</feature>
<dbReference type="CTD" id="8237940"/>
<dbReference type="InterPro" id="IPR013083">
    <property type="entry name" value="Znf_RING/FYVE/PHD"/>
</dbReference>
<dbReference type="GeneID" id="8237940"/>
<keyword evidence="1" id="KW-0479">Metal-binding</keyword>
<dbReference type="InParanoid" id="E0VRL9"/>
<dbReference type="GO" id="GO:0009838">
    <property type="term" value="P:abscission"/>
    <property type="evidence" value="ECO:0007669"/>
    <property type="project" value="TreeGrafter"/>
</dbReference>
<protein>
    <recommendedName>
        <fullName evidence="6">FYVE-type domain-containing protein</fullName>
    </recommendedName>
</protein>
<organism>
    <name type="scientific">Pediculus humanus subsp. corporis</name>
    <name type="common">Body louse</name>
    <dbReference type="NCBI Taxonomy" id="121224"/>
    <lineage>
        <taxon>Eukaryota</taxon>
        <taxon>Metazoa</taxon>
        <taxon>Ecdysozoa</taxon>
        <taxon>Arthropoda</taxon>
        <taxon>Hexapoda</taxon>
        <taxon>Insecta</taxon>
        <taxon>Pterygota</taxon>
        <taxon>Neoptera</taxon>
        <taxon>Paraneoptera</taxon>
        <taxon>Psocodea</taxon>
        <taxon>Troctomorpha</taxon>
        <taxon>Phthiraptera</taxon>
        <taxon>Anoplura</taxon>
        <taxon>Pediculidae</taxon>
        <taxon>Pediculus</taxon>
    </lineage>
</organism>
<feature type="region of interest" description="Disordered" evidence="5">
    <location>
        <begin position="137"/>
        <end position="164"/>
    </location>
</feature>
<keyword evidence="9" id="KW-1185">Reference proteome</keyword>
<accession>E0VRL9</accession>
<evidence type="ECO:0000313" key="7">
    <source>
        <dbReference type="EMBL" id="EEB16025.1"/>
    </source>
</evidence>
<dbReference type="SUPFAM" id="SSF57903">
    <property type="entry name" value="FYVE/PHD zinc finger"/>
    <property type="match status" value="1"/>
</dbReference>
<evidence type="ECO:0000256" key="3">
    <source>
        <dbReference type="ARBA" id="ARBA00022833"/>
    </source>
</evidence>
<dbReference type="OMA" id="PWCCMCN"/>
<sequence>MSCYGCLTKFSFFTREHSCPNCGFSYCYKCLKEKVIIDEKHKNVCQNCYKKLNKSPDQMASTEAETPDLLLKRLEKLENPSKPPITIFRHSNRLMNLRSGLSSQDKEILERLEKLRAERTPPVLPDESEIKRRLALLQDKSEESIEDQKPQSATGGSSKTEEEQVNDLLKKYMDEAGLDADLETRGNKEFSEIESRLKKLNTSENTSTAHSPNHEPDDGDSITAKIIEKAIEEGKLEKRLQSTTESDSEDLDISDGNRSEEEPEFPWCIICNENATVKCFGCEGNLYCDGCFKQGHEFFNMEDHKFVPFPPEDPTS</sequence>
<keyword evidence="3" id="KW-0862">Zinc</keyword>
<dbReference type="Gene3D" id="3.30.40.10">
    <property type="entry name" value="Zinc/RING finger domain, C3HC4 (zinc finger)"/>
    <property type="match status" value="1"/>
</dbReference>
<evidence type="ECO:0000256" key="1">
    <source>
        <dbReference type="ARBA" id="ARBA00022723"/>
    </source>
</evidence>
<dbReference type="GO" id="GO:0008270">
    <property type="term" value="F:zinc ion binding"/>
    <property type="evidence" value="ECO:0007669"/>
    <property type="project" value="UniProtKB-KW"/>
</dbReference>
<dbReference type="GO" id="GO:0044878">
    <property type="term" value="P:mitotic cytokinesis checkpoint signaling"/>
    <property type="evidence" value="ECO:0007669"/>
    <property type="project" value="TreeGrafter"/>
</dbReference>
<gene>
    <name evidence="8" type="primary">8237940</name>
    <name evidence="7" type="ORF">Phum_PHUM399910</name>
</gene>
<keyword evidence="2 4" id="KW-0863">Zinc-finger</keyword>
<dbReference type="OrthoDB" id="5407799at2759"/>
<dbReference type="VEuPathDB" id="VectorBase:PHUM399910"/>
<dbReference type="InterPro" id="IPR011011">
    <property type="entry name" value="Znf_FYVE_PHD"/>
</dbReference>
<dbReference type="GO" id="GO:0030496">
    <property type="term" value="C:midbody"/>
    <property type="evidence" value="ECO:0007669"/>
    <property type="project" value="TreeGrafter"/>
</dbReference>
<dbReference type="FunCoup" id="E0VRL9">
    <property type="interactions" value="34"/>
</dbReference>
<dbReference type="Pfam" id="PF01363">
    <property type="entry name" value="FYVE"/>
    <property type="match status" value="1"/>
</dbReference>
<dbReference type="KEGG" id="phu:Phum_PHUM399910"/>
<feature type="region of interest" description="Disordered" evidence="5">
    <location>
        <begin position="197"/>
        <end position="220"/>
    </location>
</feature>
<evidence type="ECO:0000256" key="5">
    <source>
        <dbReference type="SAM" id="MobiDB-lite"/>
    </source>
</evidence>
<dbReference type="Pfam" id="PF22586">
    <property type="entry name" value="ANCHR-like_BBOX"/>
    <property type="match status" value="1"/>
</dbReference>
<evidence type="ECO:0000313" key="8">
    <source>
        <dbReference type="EnsemblMetazoa" id="PHUM399910-PA"/>
    </source>
</evidence>
<dbReference type="InterPro" id="IPR017455">
    <property type="entry name" value="Znf_FYVE-rel"/>
</dbReference>
<reference evidence="7" key="2">
    <citation type="submission" date="2007-04" db="EMBL/GenBank/DDBJ databases">
        <title>The genome of the human body louse.</title>
        <authorList>
            <consortium name="The Human Body Louse Genome Consortium"/>
            <person name="Kirkness E."/>
            <person name="Walenz B."/>
            <person name="Hass B."/>
            <person name="Bruggner R."/>
            <person name="Strausberg R."/>
        </authorList>
    </citation>
    <scope>NUCLEOTIDE SEQUENCE</scope>
    <source>
        <strain evidence="7">USDA</strain>
    </source>
</reference>
<dbReference type="AlphaFoldDB" id="E0VRL9"/>
<dbReference type="SUPFAM" id="SSF57845">
    <property type="entry name" value="B-box zinc-binding domain"/>
    <property type="match status" value="1"/>
</dbReference>
<reference evidence="7" key="1">
    <citation type="submission" date="2007-04" db="EMBL/GenBank/DDBJ databases">
        <title>Annotation of Pediculus humanus corporis strain USDA.</title>
        <authorList>
            <person name="Kirkness E."/>
            <person name="Hannick L."/>
            <person name="Hass B."/>
            <person name="Bruggner R."/>
            <person name="Lawson D."/>
            <person name="Bidwell S."/>
            <person name="Joardar V."/>
            <person name="Caler E."/>
            <person name="Walenz B."/>
            <person name="Inman J."/>
            <person name="Schobel S."/>
            <person name="Galinsky K."/>
            <person name="Amedeo P."/>
            <person name="Strausberg R."/>
        </authorList>
    </citation>
    <scope>NUCLEOTIDE SEQUENCE</scope>
    <source>
        <strain evidence="7">USDA</strain>
    </source>
</reference>
<dbReference type="PANTHER" id="PTHR46603">
    <property type="entry name" value="ABSCISSION/NOCUT CHECKPOINT REGULATOR"/>
    <property type="match status" value="1"/>
</dbReference>
<dbReference type="CDD" id="cd00065">
    <property type="entry name" value="FYVE_like_SF"/>
    <property type="match status" value="1"/>
</dbReference>
<evidence type="ECO:0000259" key="6">
    <source>
        <dbReference type="PROSITE" id="PS50178"/>
    </source>
</evidence>
<dbReference type="PANTHER" id="PTHR46603:SF1">
    <property type="entry name" value="ABSCISSION_NOCUT CHECKPOINT REGULATOR"/>
    <property type="match status" value="1"/>
</dbReference>
<feature type="compositionally biased region" description="Basic and acidic residues" evidence="5">
    <location>
        <begin position="139"/>
        <end position="149"/>
    </location>
</feature>
<dbReference type="GO" id="GO:0032154">
    <property type="term" value="C:cleavage furrow"/>
    <property type="evidence" value="ECO:0007669"/>
    <property type="project" value="TreeGrafter"/>
</dbReference>
<dbReference type="GO" id="GO:0005813">
    <property type="term" value="C:centrosome"/>
    <property type="evidence" value="ECO:0007669"/>
    <property type="project" value="TreeGrafter"/>
</dbReference>
<dbReference type="GO" id="GO:0032266">
    <property type="term" value="F:phosphatidylinositol-3-phosphate binding"/>
    <property type="evidence" value="ECO:0007669"/>
    <property type="project" value="TreeGrafter"/>
</dbReference>
<proteinExistence type="predicted"/>
<dbReference type="EMBL" id="AAZO01004695">
    <property type="status" value="NOT_ANNOTATED_CDS"/>
    <property type="molecule type" value="Genomic_DNA"/>
</dbReference>
<evidence type="ECO:0000313" key="9">
    <source>
        <dbReference type="Proteomes" id="UP000009046"/>
    </source>
</evidence>
<feature type="compositionally biased region" description="Polar residues" evidence="5">
    <location>
        <begin position="200"/>
        <end position="211"/>
    </location>
</feature>
<dbReference type="HOGENOM" id="CLU_043234_2_0_1"/>
<dbReference type="eggNOG" id="KOG1818">
    <property type="taxonomic scope" value="Eukaryota"/>
</dbReference>
<feature type="region of interest" description="Disordered" evidence="5">
    <location>
        <begin position="233"/>
        <end position="261"/>
    </location>
</feature>
<dbReference type="EnsemblMetazoa" id="PHUM399910-RA">
    <property type="protein sequence ID" value="PHUM399910-PA"/>
    <property type="gene ID" value="PHUM399910"/>
</dbReference>
<dbReference type="RefSeq" id="XP_002428763.1">
    <property type="nucleotide sequence ID" value="XM_002428718.1"/>
</dbReference>
<evidence type="ECO:0000256" key="2">
    <source>
        <dbReference type="ARBA" id="ARBA00022771"/>
    </source>
</evidence>
<dbReference type="Proteomes" id="UP000009046">
    <property type="component" value="Unassembled WGS sequence"/>
</dbReference>